<dbReference type="RefSeq" id="XP_024751430.1">
    <property type="nucleotide sequence ID" value="XM_024894036.1"/>
</dbReference>
<dbReference type="Proteomes" id="UP000241546">
    <property type="component" value="Unassembled WGS sequence"/>
</dbReference>
<protein>
    <submittedName>
        <fullName evidence="2">Uncharacterized protein</fullName>
    </submittedName>
</protein>
<dbReference type="EMBL" id="KZ680210">
    <property type="protein sequence ID" value="PTB68110.1"/>
    <property type="molecule type" value="Genomic_DNA"/>
</dbReference>
<evidence type="ECO:0000313" key="2">
    <source>
        <dbReference type="EMBL" id="PTB68110.1"/>
    </source>
</evidence>
<feature type="transmembrane region" description="Helical" evidence="1">
    <location>
        <begin position="12"/>
        <end position="35"/>
    </location>
</feature>
<keyword evidence="3" id="KW-1185">Reference proteome</keyword>
<keyword evidence="1" id="KW-0812">Transmembrane</keyword>
<feature type="transmembrane region" description="Helical" evidence="1">
    <location>
        <begin position="56"/>
        <end position="76"/>
    </location>
</feature>
<feature type="transmembrane region" description="Helical" evidence="1">
    <location>
        <begin position="96"/>
        <end position="118"/>
    </location>
</feature>
<accession>A0A2T4BFK0</accession>
<proteinExistence type="predicted"/>
<keyword evidence="1" id="KW-0472">Membrane</keyword>
<dbReference type="GeneID" id="36602154"/>
<keyword evidence="1" id="KW-1133">Transmembrane helix</keyword>
<dbReference type="OrthoDB" id="10536097at2759"/>
<reference evidence="3" key="1">
    <citation type="submission" date="2016-07" db="EMBL/GenBank/DDBJ databases">
        <title>Multiple horizontal gene transfer events from other fungi enriched the ability of initially mycotrophic Trichoderma (Ascomycota) to feed on dead plant biomass.</title>
        <authorList>
            <consortium name="DOE Joint Genome Institute"/>
            <person name="Atanasova L."/>
            <person name="Chenthamara K."/>
            <person name="Zhang J."/>
            <person name="Grujic M."/>
            <person name="Henrissat B."/>
            <person name="Kuo A."/>
            <person name="Aerts A."/>
            <person name="Salamov A."/>
            <person name="Lipzen A."/>
            <person name="Labutti K."/>
            <person name="Barry K."/>
            <person name="Miao Y."/>
            <person name="Rahimi M.J."/>
            <person name="Shen Q."/>
            <person name="Grigoriev I.V."/>
            <person name="Kubicek C.P."/>
            <person name="Druzhinina I.S."/>
        </authorList>
    </citation>
    <scope>NUCLEOTIDE SEQUENCE [LARGE SCALE GENOMIC DNA]</scope>
    <source>
        <strain evidence="3">TUCIM 6016</strain>
    </source>
</reference>
<evidence type="ECO:0000313" key="3">
    <source>
        <dbReference type="Proteomes" id="UP000241546"/>
    </source>
</evidence>
<sequence length="155" mass="17981">MAMDAESLASWIVLLFSIFRWLLHIFFATGYIILCKWLQHIRNHEFDQQHRKIDRRYCQMATVFYGIAAAAHLIALLKMMYRAMAGYSSDRQEKNWWEFLGSGIKMQVASLCLTAVVLTGSQSRYQSSYLQGRNVTVGVELDVKTGIMRYARMKP</sequence>
<name>A0A2T4BFK0_9HYPO</name>
<gene>
    <name evidence="2" type="ORF">BBK36DRAFT_1157789</name>
</gene>
<evidence type="ECO:0000256" key="1">
    <source>
        <dbReference type="SAM" id="Phobius"/>
    </source>
</evidence>
<organism evidence="2 3">
    <name type="scientific">Trichoderma citrinoviride</name>
    <dbReference type="NCBI Taxonomy" id="58853"/>
    <lineage>
        <taxon>Eukaryota</taxon>
        <taxon>Fungi</taxon>
        <taxon>Dikarya</taxon>
        <taxon>Ascomycota</taxon>
        <taxon>Pezizomycotina</taxon>
        <taxon>Sordariomycetes</taxon>
        <taxon>Hypocreomycetidae</taxon>
        <taxon>Hypocreales</taxon>
        <taxon>Hypocreaceae</taxon>
        <taxon>Trichoderma</taxon>
    </lineage>
</organism>
<dbReference type="AlphaFoldDB" id="A0A2T4BFK0"/>